<protein>
    <recommendedName>
        <fullName evidence="2">Arginase family protein</fullName>
    </recommendedName>
</protein>
<dbReference type="AlphaFoldDB" id="A0A7V3YN84"/>
<evidence type="ECO:0008006" key="2">
    <source>
        <dbReference type="Google" id="ProtNLM"/>
    </source>
</evidence>
<proteinExistence type="predicted"/>
<organism evidence="1">
    <name type="scientific">Candidatus Caldatribacterium californiense</name>
    <dbReference type="NCBI Taxonomy" id="1454726"/>
    <lineage>
        <taxon>Bacteria</taxon>
        <taxon>Pseudomonadati</taxon>
        <taxon>Atribacterota</taxon>
        <taxon>Atribacteria</taxon>
        <taxon>Atribacterales</taxon>
        <taxon>Candidatus Caldatribacteriaceae</taxon>
        <taxon>Candidatus Caldatribacterium</taxon>
    </lineage>
</organism>
<gene>
    <name evidence="1" type="ORF">ENU96_08660</name>
</gene>
<reference evidence="1" key="1">
    <citation type="journal article" date="2020" name="mSystems">
        <title>Genome- and Community-Level Interaction Insights into Carbon Utilization and Element Cycling Functions of Hydrothermarchaeota in Hydrothermal Sediment.</title>
        <authorList>
            <person name="Zhou Z."/>
            <person name="Liu Y."/>
            <person name="Xu W."/>
            <person name="Pan J."/>
            <person name="Luo Z.H."/>
            <person name="Li M."/>
        </authorList>
    </citation>
    <scope>NUCLEOTIDE SEQUENCE [LARGE SCALE GENOMIC DNA]</scope>
    <source>
        <strain evidence="1">SpSt-716</strain>
    </source>
</reference>
<accession>A0A7V3YN84</accession>
<comment type="caution">
    <text evidence="1">The sequence shown here is derived from an EMBL/GenBank/DDBJ whole genome shotgun (WGS) entry which is preliminary data.</text>
</comment>
<dbReference type="Gene3D" id="3.40.800.10">
    <property type="entry name" value="Ureohydrolase domain"/>
    <property type="match status" value="1"/>
</dbReference>
<evidence type="ECO:0000313" key="1">
    <source>
        <dbReference type="EMBL" id="HGI75729.1"/>
    </source>
</evidence>
<dbReference type="InterPro" id="IPR023696">
    <property type="entry name" value="Ureohydrolase_dom_sf"/>
</dbReference>
<dbReference type="EMBL" id="DTEN01000347">
    <property type="protein sequence ID" value="HGI75729.1"/>
    <property type="molecule type" value="Genomic_DNA"/>
</dbReference>
<dbReference type="SUPFAM" id="SSF52768">
    <property type="entry name" value="Arginase/deacetylase"/>
    <property type="match status" value="1"/>
</dbReference>
<name>A0A7V3YN84_9BACT</name>
<sequence length="230" mass="25603">MKKTRAIVLLGKGKRLFEFAFALSRLMRAHCIVPDALEGEPFLVGKRVAAYLAPRVFAYPLLFLGQDHALTGGVVAGLMRRTSVLPYLLVLDAHLDLFASRGVSFPIHRGNFLAYLLQREGFPEDRLFVCSSFKEWPKIRSQLLALPPGFLYLSWDVDFGFPEVAHFPSGATSEHLEEIFADLALLSGRQGFRLLGGDLVELDQRKVADPLSLASRVSSCLRPIFEEAKA</sequence>